<dbReference type="CDD" id="cd23763">
    <property type="entry name" value="ASKHA_ATPase_ROK"/>
    <property type="match status" value="1"/>
</dbReference>
<dbReference type="SUPFAM" id="SSF53067">
    <property type="entry name" value="Actin-like ATPase domain"/>
    <property type="match status" value="1"/>
</dbReference>
<accession>A0A4Q0P4G2</accession>
<dbReference type="PANTHER" id="PTHR18964">
    <property type="entry name" value="ROK (REPRESSOR, ORF, KINASE) FAMILY"/>
    <property type="match status" value="1"/>
</dbReference>
<reference evidence="2 3" key="1">
    <citation type="submission" date="2018-07" db="EMBL/GenBank/DDBJ databases">
        <title>Leeuwenhoekiella genomics.</title>
        <authorList>
            <person name="Tahon G."/>
            <person name="Willems A."/>
        </authorList>
    </citation>
    <scope>NUCLEOTIDE SEQUENCE [LARGE SCALE GENOMIC DNA]</scope>
    <source>
        <strain evidence="2 3">LMG 22550</strain>
    </source>
</reference>
<comment type="caution">
    <text evidence="2">The sequence shown here is derived from an EMBL/GenBank/DDBJ whole genome shotgun (WGS) entry which is preliminary data.</text>
</comment>
<dbReference type="AlphaFoldDB" id="A0A4Q0P4G2"/>
<dbReference type="Gene3D" id="3.30.420.40">
    <property type="match status" value="2"/>
</dbReference>
<keyword evidence="2" id="KW-0418">Kinase</keyword>
<dbReference type="GO" id="GO:0016301">
    <property type="term" value="F:kinase activity"/>
    <property type="evidence" value="ECO:0007669"/>
    <property type="project" value="UniProtKB-KW"/>
</dbReference>
<dbReference type="RefSeq" id="WP_241652423.1">
    <property type="nucleotide sequence ID" value="NZ_QOVM01000006.1"/>
</dbReference>
<name>A0A4Q0P4G2_9FLAO</name>
<keyword evidence="2" id="KW-0808">Transferase</keyword>
<dbReference type="PANTHER" id="PTHR18964:SF149">
    <property type="entry name" value="BIFUNCTIONAL UDP-N-ACETYLGLUCOSAMINE 2-EPIMERASE_N-ACETYLMANNOSAMINE KINASE"/>
    <property type="match status" value="1"/>
</dbReference>
<evidence type="ECO:0000256" key="1">
    <source>
        <dbReference type="ARBA" id="ARBA00006479"/>
    </source>
</evidence>
<dbReference type="Pfam" id="PF00480">
    <property type="entry name" value="ROK"/>
    <property type="match status" value="1"/>
</dbReference>
<protein>
    <submittedName>
        <fullName evidence="2">Glucokinase</fullName>
    </submittedName>
</protein>
<organism evidence="2 3">
    <name type="scientific">Leeuwenhoekiella aequorea</name>
    <dbReference type="NCBI Taxonomy" id="283736"/>
    <lineage>
        <taxon>Bacteria</taxon>
        <taxon>Pseudomonadati</taxon>
        <taxon>Bacteroidota</taxon>
        <taxon>Flavobacteriia</taxon>
        <taxon>Flavobacteriales</taxon>
        <taxon>Flavobacteriaceae</taxon>
        <taxon>Leeuwenhoekiella</taxon>
    </lineage>
</organism>
<evidence type="ECO:0000313" key="2">
    <source>
        <dbReference type="EMBL" id="RXG21225.1"/>
    </source>
</evidence>
<sequence length="380" mass="40935">MKNIYEDDRIVMTLDAGGTNFVFTAFQAGKEIIKPINLPSYSDNLEACLKIIINGFNQVKKSLKGQNPEAISFAFPGPADYKNGVIGNLVNLPAFNGGVALGPMLEEIFKIPTLINNDGDLFAYGEAVAGILPFLNKKMADAGLVRTYKNLIGITLGTGFGGGLVINNQICLGDNSAAGEVWLTRNYIEPQTVVEESVSIRAIQRVYAKHSQSKDLLTPLEIYSIATGEKEGDQQAAILAFEEMGVAIGESLANILALFDGQIVIGGGIAGASQFIIPKIIEHLSGSIYDLDNNAMPRTIATIYNIDTDNGLQDFLKNSETEVVIPFSTKKAFYSQEKRIAIAVSKLGTSTAICLGAYALALDFLDKTNMYSELIPSQID</sequence>
<dbReference type="EMBL" id="QOVM01000006">
    <property type="protein sequence ID" value="RXG21225.1"/>
    <property type="molecule type" value="Genomic_DNA"/>
</dbReference>
<gene>
    <name evidence="2" type="ORF">DSM00_2742</name>
</gene>
<dbReference type="Proteomes" id="UP000289238">
    <property type="component" value="Unassembled WGS sequence"/>
</dbReference>
<proteinExistence type="inferred from homology"/>
<keyword evidence="3" id="KW-1185">Reference proteome</keyword>
<dbReference type="InterPro" id="IPR000600">
    <property type="entry name" value="ROK"/>
</dbReference>
<comment type="similarity">
    <text evidence="1">Belongs to the ROK (NagC/XylR) family.</text>
</comment>
<dbReference type="InterPro" id="IPR043129">
    <property type="entry name" value="ATPase_NBD"/>
</dbReference>
<evidence type="ECO:0000313" key="3">
    <source>
        <dbReference type="Proteomes" id="UP000289238"/>
    </source>
</evidence>